<gene>
    <name evidence="2" type="ORF">HAT2_00175</name>
</gene>
<keyword evidence="1" id="KW-0233">DNA recombination</keyword>
<reference evidence="2 3" key="1">
    <citation type="submission" date="2018-07" db="EMBL/GenBank/DDBJ databases">
        <title>Comparative genomics of the Candidatus Parilichlamydiaceae reveals evidence of convergent evolution and genome reduction in the phylum Chlamydiae.</title>
        <authorList>
            <person name="Taylor-Brown A."/>
            <person name="Polkinghorne A."/>
        </authorList>
    </citation>
    <scope>NUCLEOTIDE SEQUENCE [LARGE SCALE GENOMIC DNA]</scope>
    <source>
        <strain evidence="2 3">Hat2</strain>
    </source>
</reference>
<dbReference type="SUPFAM" id="SSF56349">
    <property type="entry name" value="DNA breaking-rejoining enzymes"/>
    <property type="match status" value="1"/>
</dbReference>
<dbReference type="AlphaFoldDB" id="A0A369KFI6"/>
<evidence type="ECO:0000313" key="2">
    <source>
        <dbReference type="EMBL" id="RDB31667.1"/>
    </source>
</evidence>
<sequence>MDLRVIQSLLGHATIRTTSLYTRVSLSFRREQMKACHPFEIFKKVIEGEKEPVVRCHE</sequence>
<dbReference type="InterPro" id="IPR011010">
    <property type="entry name" value="DNA_brk_join_enz"/>
</dbReference>
<protein>
    <recommendedName>
        <fullName evidence="4">Tyr recombinase domain-containing protein</fullName>
    </recommendedName>
</protein>
<dbReference type="EMBL" id="QQBG01000009">
    <property type="protein sequence ID" value="RDB31667.1"/>
    <property type="molecule type" value="Genomic_DNA"/>
</dbReference>
<comment type="caution">
    <text evidence="2">The sequence shown here is derived from an EMBL/GenBank/DDBJ whole genome shotgun (WGS) entry which is preliminary data.</text>
</comment>
<dbReference type="Gene3D" id="1.10.443.10">
    <property type="entry name" value="Intergrase catalytic core"/>
    <property type="match status" value="1"/>
</dbReference>
<dbReference type="GO" id="GO:0003677">
    <property type="term" value="F:DNA binding"/>
    <property type="evidence" value="ECO:0007669"/>
    <property type="project" value="InterPro"/>
</dbReference>
<dbReference type="GO" id="GO:0006310">
    <property type="term" value="P:DNA recombination"/>
    <property type="evidence" value="ECO:0007669"/>
    <property type="project" value="UniProtKB-KW"/>
</dbReference>
<dbReference type="InterPro" id="IPR013762">
    <property type="entry name" value="Integrase-like_cat_sf"/>
</dbReference>
<name>A0A369KFI6_9BACT</name>
<evidence type="ECO:0000256" key="1">
    <source>
        <dbReference type="ARBA" id="ARBA00023172"/>
    </source>
</evidence>
<dbReference type="Proteomes" id="UP000253816">
    <property type="component" value="Unassembled WGS sequence"/>
</dbReference>
<keyword evidence="3" id="KW-1185">Reference proteome</keyword>
<dbReference type="GO" id="GO:0015074">
    <property type="term" value="P:DNA integration"/>
    <property type="evidence" value="ECO:0007669"/>
    <property type="project" value="InterPro"/>
</dbReference>
<evidence type="ECO:0008006" key="4">
    <source>
        <dbReference type="Google" id="ProtNLM"/>
    </source>
</evidence>
<proteinExistence type="predicted"/>
<accession>A0A369KFI6</accession>
<evidence type="ECO:0000313" key="3">
    <source>
        <dbReference type="Proteomes" id="UP000253816"/>
    </source>
</evidence>
<organism evidence="2 3">
    <name type="scientific">Candidatus Similichlamydia laticola</name>
    <dbReference type="NCBI Taxonomy" id="2170265"/>
    <lineage>
        <taxon>Bacteria</taxon>
        <taxon>Pseudomonadati</taxon>
        <taxon>Chlamydiota</taxon>
        <taxon>Chlamydiia</taxon>
        <taxon>Parachlamydiales</taxon>
        <taxon>Candidatus Parilichlamydiaceae</taxon>
        <taxon>Candidatus Similichlamydia</taxon>
    </lineage>
</organism>